<dbReference type="EMBL" id="JASNVP010000005">
    <property type="protein sequence ID" value="MDK4326109.1"/>
    <property type="molecule type" value="Genomic_DNA"/>
</dbReference>
<organism evidence="1 2">
    <name type="scientific">Corynebacterium propinquum</name>
    <dbReference type="NCBI Taxonomy" id="43769"/>
    <lineage>
        <taxon>Bacteria</taxon>
        <taxon>Bacillati</taxon>
        <taxon>Actinomycetota</taxon>
        <taxon>Actinomycetes</taxon>
        <taxon>Mycobacteriales</taxon>
        <taxon>Corynebacteriaceae</taxon>
        <taxon>Corynebacterium</taxon>
    </lineage>
</organism>
<reference evidence="1" key="1">
    <citation type="submission" date="2023-05" db="EMBL/GenBank/DDBJ databases">
        <title>Metabolic capabilities are highly conserved among human nasal-associated Corynebacterium species in pangenomic analyses.</title>
        <authorList>
            <person name="Tran T.H."/>
            <person name="Roberts A.Q."/>
            <person name="Escapa I.F."/>
            <person name="Gao W."/>
            <person name="Conlan S."/>
            <person name="Kong H."/>
            <person name="Segre J.A."/>
            <person name="Kelly M.S."/>
            <person name="Lemon K.P."/>
        </authorList>
    </citation>
    <scope>NUCLEOTIDE SEQUENCE</scope>
    <source>
        <strain evidence="1">KPL2654</strain>
    </source>
</reference>
<name>A0AAP4F7Z7_9CORY</name>
<comment type="caution">
    <text evidence="1">The sequence shown here is derived from an EMBL/GenBank/DDBJ whole genome shotgun (WGS) entry which is preliminary data.</text>
</comment>
<evidence type="ECO:0000313" key="1">
    <source>
        <dbReference type="EMBL" id="MDK4326109.1"/>
    </source>
</evidence>
<evidence type="ECO:0000313" key="2">
    <source>
        <dbReference type="Proteomes" id="UP001226160"/>
    </source>
</evidence>
<dbReference type="RefSeq" id="WP_284589679.1">
    <property type="nucleotide sequence ID" value="NZ_JASNVP010000005.1"/>
</dbReference>
<accession>A0AAP4F7Z7</accession>
<dbReference type="Proteomes" id="UP001226160">
    <property type="component" value="Unassembled WGS sequence"/>
</dbReference>
<dbReference type="AlphaFoldDB" id="A0AAP4F7Z7"/>
<proteinExistence type="predicted"/>
<gene>
    <name evidence="1" type="ORF">QPX54_06230</name>
</gene>
<protein>
    <submittedName>
        <fullName evidence="1">Uncharacterized protein</fullName>
    </submittedName>
</protein>
<sequence length="68" mass="7423">MTGKYAQWGSEERLILTAITAKDALKRALALTTAPKPENINTEAAISAAKSAIAMLNEIRDHQQEMKP</sequence>